<gene>
    <name evidence="2" type="ORF">BaRGS_00018614</name>
</gene>
<dbReference type="AlphaFoldDB" id="A0ABD0KTJ2"/>
<evidence type="ECO:0000313" key="2">
    <source>
        <dbReference type="EMBL" id="KAK7490092.1"/>
    </source>
</evidence>
<name>A0ABD0KTJ2_9CAEN</name>
<sequence>MRPAQDKPAKGHSQSSKEQQLVSMANVRNVELESRHVGEATHRHEQIHLNMLSGPFRLPRPKVAFNSSEDGATVWTRCHMDSH</sequence>
<proteinExistence type="predicted"/>
<evidence type="ECO:0000256" key="1">
    <source>
        <dbReference type="SAM" id="MobiDB-lite"/>
    </source>
</evidence>
<keyword evidence="3" id="KW-1185">Reference proteome</keyword>
<comment type="caution">
    <text evidence="2">The sequence shown here is derived from an EMBL/GenBank/DDBJ whole genome shotgun (WGS) entry which is preliminary data.</text>
</comment>
<dbReference type="Proteomes" id="UP001519460">
    <property type="component" value="Unassembled WGS sequence"/>
</dbReference>
<feature type="compositionally biased region" description="Polar residues" evidence="1">
    <location>
        <begin position="12"/>
        <end position="21"/>
    </location>
</feature>
<reference evidence="2 3" key="1">
    <citation type="journal article" date="2023" name="Sci. Data">
        <title>Genome assembly of the Korean intertidal mud-creeper Batillaria attramentaria.</title>
        <authorList>
            <person name="Patra A.K."/>
            <person name="Ho P.T."/>
            <person name="Jun S."/>
            <person name="Lee S.J."/>
            <person name="Kim Y."/>
            <person name="Won Y.J."/>
        </authorList>
    </citation>
    <scope>NUCLEOTIDE SEQUENCE [LARGE SCALE GENOMIC DNA]</scope>
    <source>
        <strain evidence="2">Wonlab-2016</strain>
    </source>
</reference>
<protein>
    <submittedName>
        <fullName evidence="2">Uncharacterized protein</fullName>
    </submittedName>
</protein>
<accession>A0ABD0KTJ2</accession>
<feature type="region of interest" description="Disordered" evidence="1">
    <location>
        <begin position="1"/>
        <end position="21"/>
    </location>
</feature>
<dbReference type="EMBL" id="JACVVK020000130">
    <property type="protein sequence ID" value="KAK7490092.1"/>
    <property type="molecule type" value="Genomic_DNA"/>
</dbReference>
<evidence type="ECO:0000313" key="3">
    <source>
        <dbReference type="Proteomes" id="UP001519460"/>
    </source>
</evidence>
<organism evidence="2 3">
    <name type="scientific">Batillaria attramentaria</name>
    <dbReference type="NCBI Taxonomy" id="370345"/>
    <lineage>
        <taxon>Eukaryota</taxon>
        <taxon>Metazoa</taxon>
        <taxon>Spiralia</taxon>
        <taxon>Lophotrochozoa</taxon>
        <taxon>Mollusca</taxon>
        <taxon>Gastropoda</taxon>
        <taxon>Caenogastropoda</taxon>
        <taxon>Sorbeoconcha</taxon>
        <taxon>Cerithioidea</taxon>
        <taxon>Batillariidae</taxon>
        <taxon>Batillaria</taxon>
    </lineage>
</organism>